<dbReference type="EMBL" id="UGOG01000001">
    <property type="protein sequence ID" value="STX61667.1"/>
    <property type="molecule type" value="Genomic_DNA"/>
</dbReference>
<organism evidence="1 2">
    <name type="scientific">Legionella moravica</name>
    <dbReference type="NCBI Taxonomy" id="39962"/>
    <lineage>
        <taxon>Bacteria</taxon>
        <taxon>Pseudomonadati</taxon>
        <taxon>Pseudomonadota</taxon>
        <taxon>Gammaproteobacteria</taxon>
        <taxon>Legionellales</taxon>
        <taxon>Legionellaceae</taxon>
        <taxon>Legionella</taxon>
    </lineage>
</organism>
<dbReference type="Proteomes" id="UP000254040">
    <property type="component" value="Unassembled WGS sequence"/>
</dbReference>
<accession>A0A378JUI5</accession>
<proteinExistence type="predicted"/>
<evidence type="ECO:0000313" key="2">
    <source>
        <dbReference type="Proteomes" id="UP000254040"/>
    </source>
</evidence>
<name>A0A378JUI5_9GAMM</name>
<gene>
    <name evidence="1" type="ORF">NCTC12239_00584</name>
</gene>
<dbReference type="AlphaFoldDB" id="A0A378JUI5"/>
<sequence>MYLKKLLQNLQTAQSNETPEVSWLESYLLYETYHQPILKMA</sequence>
<protein>
    <submittedName>
        <fullName evidence="1">Uncharacterized protein</fullName>
    </submittedName>
</protein>
<reference evidence="1 2" key="1">
    <citation type="submission" date="2018-06" db="EMBL/GenBank/DDBJ databases">
        <authorList>
            <consortium name="Pathogen Informatics"/>
            <person name="Doyle S."/>
        </authorList>
    </citation>
    <scope>NUCLEOTIDE SEQUENCE [LARGE SCALE GENOMIC DNA]</scope>
    <source>
        <strain evidence="1 2">NCTC12239</strain>
    </source>
</reference>
<evidence type="ECO:0000313" key="1">
    <source>
        <dbReference type="EMBL" id="STX61667.1"/>
    </source>
</evidence>